<accession>A0AA95EXP9</accession>
<sequence length="319" mass="34939">MSTSASDGQLATGYELGKSIKAGSGKTLDRKNRLLFYNRTFKVICIFSAAFVCLILFSILFFMFQTGVLTFKEVSLTTFFFSTDWSPETDSFGALVFIFGTLALTFLTLLISVPFSIFIAVFLAEIAPKWLRNFLRPILDILVGIPSVVYGFLGLTMLIPLLRDVTGTNMGDGLLAAALVLTIMVLPTISRISDDSISAVPGKYREASYALGSTRFQTIFKVVIPAARSGIMYGVILGMARAIGETMAVVMVIGNTPQIADALFKPTSVLTSNIVMQIPNVPFDSTWNYALYMMGFILLVISLLMIIIVRLFQRKGANV</sequence>
<feature type="transmembrane region" description="Helical" evidence="9">
    <location>
        <begin position="231"/>
        <end position="253"/>
    </location>
</feature>
<evidence type="ECO:0000259" key="11">
    <source>
        <dbReference type="PROSITE" id="PS50928"/>
    </source>
</evidence>
<comment type="function">
    <text evidence="10">Part of the binding-protein-dependent transport system for phosphate; probably responsible for the translocation of the substrate across the membrane.</text>
</comment>
<dbReference type="Proteomes" id="UP001178662">
    <property type="component" value="Chromosome"/>
</dbReference>
<dbReference type="PANTHER" id="PTHR30425">
    <property type="entry name" value="PHOSPHATE TRANSPORT SYSTEM PERMEASE PROTEIN PST"/>
    <property type="match status" value="1"/>
</dbReference>
<keyword evidence="7 9" id="KW-1133">Transmembrane helix</keyword>
<evidence type="ECO:0000256" key="1">
    <source>
        <dbReference type="ARBA" id="ARBA00004651"/>
    </source>
</evidence>
<dbReference type="InterPro" id="IPR035906">
    <property type="entry name" value="MetI-like_sf"/>
</dbReference>
<evidence type="ECO:0000313" key="13">
    <source>
        <dbReference type="Proteomes" id="UP001178662"/>
    </source>
</evidence>
<proteinExistence type="inferred from homology"/>
<feature type="transmembrane region" description="Helical" evidence="9">
    <location>
        <begin position="289"/>
        <end position="312"/>
    </location>
</feature>
<comment type="subcellular location">
    <subcellularLocation>
        <location evidence="1 9">Cell membrane</location>
        <topology evidence="1 9">Multi-pass membrane protein</topology>
    </subcellularLocation>
</comment>
<protein>
    <recommendedName>
        <fullName evidence="10">Phosphate transport system permease protein</fullName>
    </recommendedName>
</protein>
<dbReference type="GO" id="GO:0005886">
    <property type="term" value="C:plasma membrane"/>
    <property type="evidence" value="ECO:0007669"/>
    <property type="project" value="UniProtKB-SubCell"/>
</dbReference>
<reference evidence="12" key="1">
    <citation type="submission" date="2023-03" db="EMBL/GenBank/DDBJ databases">
        <title>Andean soil-derived lignocellulolytic bacterial consortium as a source of novel taxa and putative plastic-active enzymes.</title>
        <authorList>
            <person name="Diaz-Garcia L."/>
            <person name="Chuvochina M."/>
            <person name="Feuerriegel G."/>
            <person name="Bunk B."/>
            <person name="Sproer C."/>
            <person name="Streit W.R."/>
            <person name="Rodriguez L.M."/>
            <person name="Overmann J."/>
            <person name="Jimenez D.J."/>
        </authorList>
    </citation>
    <scope>NUCLEOTIDE SEQUENCE</scope>
    <source>
        <strain evidence="12">MAG 2441</strain>
    </source>
</reference>
<evidence type="ECO:0000256" key="3">
    <source>
        <dbReference type="ARBA" id="ARBA00022448"/>
    </source>
</evidence>
<evidence type="ECO:0000256" key="8">
    <source>
        <dbReference type="ARBA" id="ARBA00023136"/>
    </source>
</evidence>
<feature type="transmembrane region" description="Helical" evidence="9">
    <location>
        <begin position="138"/>
        <end position="162"/>
    </location>
</feature>
<dbReference type="NCBIfam" id="TIGR02138">
    <property type="entry name" value="phosphate_pstC"/>
    <property type="match status" value="1"/>
</dbReference>
<organism evidence="12 13">
    <name type="scientific">Candidatus Cohnella colombiensis</name>
    <dbReference type="NCBI Taxonomy" id="3121368"/>
    <lineage>
        <taxon>Bacteria</taxon>
        <taxon>Bacillati</taxon>
        <taxon>Bacillota</taxon>
        <taxon>Bacilli</taxon>
        <taxon>Bacillales</taxon>
        <taxon>Paenibacillaceae</taxon>
        <taxon>Cohnella</taxon>
    </lineage>
</organism>
<dbReference type="AlphaFoldDB" id="A0AA95EXP9"/>
<evidence type="ECO:0000256" key="2">
    <source>
        <dbReference type="ARBA" id="ARBA00007069"/>
    </source>
</evidence>
<dbReference type="PANTHER" id="PTHR30425:SF1">
    <property type="entry name" value="PHOSPHATE TRANSPORT SYSTEM PERMEASE PROTEIN PSTC"/>
    <property type="match status" value="1"/>
</dbReference>
<dbReference type="GO" id="GO:0005315">
    <property type="term" value="F:phosphate transmembrane transporter activity"/>
    <property type="evidence" value="ECO:0007669"/>
    <property type="project" value="InterPro"/>
</dbReference>
<evidence type="ECO:0000256" key="6">
    <source>
        <dbReference type="ARBA" id="ARBA00022692"/>
    </source>
</evidence>
<feature type="transmembrane region" description="Helical" evidence="9">
    <location>
        <begin position="174"/>
        <end position="193"/>
    </location>
</feature>
<dbReference type="CDD" id="cd06261">
    <property type="entry name" value="TM_PBP2"/>
    <property type="match status" value="1"/>
</dbReference>
<evidence type="ECO:0000313" key="12">
    <source>
        <dbReference type="EMBL" id="WEK53223.1"/>
    </source>
</evidence>
<evidence type="ECO:0000256" key="9">
    <source>
        <dbReference type="RuleBase" id="RU363032"/>
    </source>
</evidence>
<gene>
    <name evidence="12" type="primary">pstC</name>
    <name evidence="12" type="ORF">P0Y55_11545</name>
</gene>
<dbReference type="Gene3D" id="1.10.3720.10">
    <property type="entry name" value="MetI-like"/>
    <property type="match status" value="1"/>
</dbReference>
<dbReference type="InterPro" id="IPR011864">
    <property type="entry name" value="Phosphate_PstC"/>
</dbReference>
<dbReference type="GO" id="GO:0006817">
    <property type="term" value="P:phosphate ion transport"/>
    <property type="evidence" value="ECO:0007669"/>
    <property type="project" value="UniProtKB-KW"/>
</dbReference>
<evidence type="ECO:0000256" key="10">
    <source>
        <dbReference type="RuleBase" id="RU363054"/>
    </source>
</evidence>
<dbReference type="Pfam" id="PF00528">
    <property type="entry name" value="BPD_transp_1"/>
    <property type="match status" value="1"/>
</dbReference>
<keyword evidence="4 10" id="KW-1003">Cell membrane</keyword>
<dbReference type="SUPFAM" id="SSF161098">
    <property type="entry name" value="MetI-like"/>
    <property type="match status" value="1"/>
</dbReference>
<comment type="similarity">
    <text evidence="2 10">Belongs to the binding-protein-dependent transport system permease family. CysTW subfamily.</text>
</comment>
<keyword evidence="8 9" id="KW-0472">Membrane</keyword>
<evidence type="ECO:0000256" key="7">
    <source>
        <dbReference type="ARBA" id="ARBA00022989"/>
    </source>
</evidence>
<dbReference type="PROSITE" id="PS50928">
    <property type="entry name" value="ABC_TM1"/>
    <property type="match status" value="1"/>
</dbReference>
<evidence type="ECO:0000256" key="5">
    <source>
        <dbReference type="ARBA" id="ARBA00022592"/>
    </source>
</evidence>
<keyword evidence="5 10" id="KW-0592">Phosphate transport</keyword>
<feature type="transmembrane region" description="Helical" evidence="9">
    <location>
        <begin position="40"/>
        <end position="64"/>
    </location>
</feature>
<evidence type="ECO:0000256" key="4">
    <source>
        <dbReference type="ARBA" id="ARBA00022475"/>
    </source>
</evidence>
<keyword evidence="3 9" id="KW-0813">Transport</keyword>
<keyword evidence="6 9" id="KW-0812">Transmembrane</keyword>
<name>A0AA95EXP9_9BACL</name>
<dbReference type="EMBL" id="CP119317">
    <property type="protein sequence ID" value="WEK53223.1"/>
    <property type="molecule type" value="Genomic_DNA"/>
</dbReference>
<feature type="transmembrane region" description="Helical" evidence="9">
    <location>
        <begin position="94"/>
        <end position="126"/>
    </location>
</feature>
<keyword evidence="13" id="KW-1185">Reference proteome</keyword>
<dbReference type="InterPro" id="IPR000515">
    <property type="entry name" value="MetI-like"/>
</dbReference>
<dbReference type="InterPro" id="IPR051124">
    <property type="entry name" value="Phosphate_Transport_Permease"/>
</dbReference>
<feature type="domain" description="ABC transmembrane type-1" evidence="11">
    <location>
        <begin position="98"/>
        <end position="309"/>
    </location>
</feature>